<name>A0A9P6ZWA9_9AGAM</name>
<sequence length="200" mass="22152">MSTIPTTEILIFDTSEEFRKDVSILRPAFDIVSKADGVHKPVYSGIQIENPATGYIFLNWDTLAHHQAVMASPSYGPLLEALKPAFGGSSKMYHVIFNDHPIALQQPVTAVLLITLKDPSHRAEAFDILSKISGLRKKMIVFGPTLEDKNAIVLVGGWSSVEAHWEMAAEPEVKAAMERLFVLANKEHLFHAALKSYARN</sequence>
<gene>
    <name evidence="1" type="ORF">EV702DRAFT_1098693</name>
</gene>
<keyword evidence="2" id="KW-1185">Reference proteome</keyword>
<evidence type="ECO:0000313" key="1">
    <source>
        <dbReference type="EMBL" id="KAG1777938.1"/>
    </source>
</evidence>
<evidence type="ECO:0008006" key="3">
    <source>
        <dbReference type="Google" id="ProtNLM"/>
    </source>
</evidence>
<proteinExistence type="predicted"/>
<organism evidence="1 2">
    <name type="scientific">Suillus placidus</name>
    <dbReference type="NCBI Taxonomy" id="48579"/>
    <lineage>
        <taxon>Eukaryota</taxon>
        <taxon>Fungi</taxon>
        <taxon>Dikarya</taxon>
        <taxon>Basidiomycota</taxon>
        <taxon>Agaricomycotina</taxon>
        <taxon>Agaricomycetes</taxon>
        <taxon>Agaricomycetidae</taxon>
        <taxon>Boletales</taxon>
        <taxon>Suillineae</taxon>
        <taxon>Suillaceae</taxon>
        <taxon>Suillus</taxon>
    </lineage>
</organism>
<dbReference type="Gene3D" id="3.30.70.100">
    <property type="match status" value="2"/>
</dbReference>
<dbReference type="Proteomes" id="UP000714275">
    <property type="component" value="Unassembled WGS sequence"/>
</dbReference>
<dbReference type="OrthoDB" id="3830579at2759"/>
<dbReference type="AlphaFoldDB" id="A0A9P6ZWA9"/>
<dbReference type="EMBL" id="JABBWD010000018">
    <property type="protein sequence ID" value="KAG1777938.1"/>
    <property type="molecule type" value="Genomic_DNA"/>
</dbReference>
<evidence type="ECO:0000313" key="2">
    <source>
        <dbReference type="Proteomes" id="UP000714275"/>
    </source>
</evidence>
<protein>
    <recommendedName>
        <fullName evidence="3">ABM domain-containing protein</fullName>
    </recommendedName>
</protein>
<comment type="caution">
    <text evidence="1">The sequence shown here is derived from an EMBL/GenBank/DDBJ whole genome shotgun (WGS) entry which is preliminary data.</text>
</comment>
<accession>A0A9P6ZWA9</accession>
<reference evidence="1" key="1">
    <citation type="journal article" date="2020" name="New Phytol.">
        <title>Comparative genomics reveals dynamic genome evolution in host specialist ectomycorrhizal fungi.</title>
        <authorList>
            <person name="Lofgren L.A."/>
            <person name="Nguyen N.H."/>
            <person name="Vilgalys R."/>
            <person name="Ruytinx J."/>
            <person name="Liao H.L."/>
            <person name="Branco S."/>
            <person name="Kuo A."/>
            <person name="LaButti K."/>
            <person name="Lipzen A."/>
            <person name="Andreopoulos W."/>
            <person name="Pangilinan J."/>
            <person name="Riley R."/>
            <person name="Hundley H."/>
            <person name="Na H."/>
            <person name="Barry K."/>
            <person name="Grigoriev I.V."/>
            <person name="Stajich J.E."/>
            <person name="Kennedy P.G."/>
        </authorList>
    </citation>
    <scope>NUCLEOTIDE SEQUENCE</scope>
    <source>
        <strain evidence="1">DOB743</strain>
    </source>
</reference>